<reference evidence="2" key="1">
    <citation type="submission" date="2020-05" db="EMBL/GenBank/DDBJ databases">
        <authorList>
            <person name="Zhu T."/>
            <person name="Keshari N."/>
            <person name="Lu X."/>
        </authorList>
    </citation>
    <scope>NUCLEOTIDE SEQUENCE</scope>
    <source>
        <strain evidence="2">NK1-22</strain>
    </source>
</reference>
<evidence type="ECO:0000256" key="1">
    <source>
        <dbReference type="SAM" id="Phobius"/>
    </source>
</evidence>
<feature type="transmembrane region" description="Helical" evidence="1">
    <location>
        <begin position="507"/>
        <end position="527"/>
    </location>
</feature>
<sequence length="740" mass="83013">MGVRQNVEARLGRQLKQRWAGLRRLGWVGAVALLVLAIALGGMPPAQAAAPLQDQQPLTLELLQQRLKQPLTLDDGAAIDLRNVAIDLRPENIAFRDQFYRLVQATLRRSPTPLGLDLSSSLIQGKLDIAQLGLQAPVFGDELSDLLTEDERNQLKRDRRRITQLSQLSRSLLTQDPPPVLKLTLLRGPLLLSQARIEGVADFSNTFFLGKVDIAGADFSQEADWSDARFGQSASFADARFRQEARFRSVIFFERATFGRSRFLSAATFQSSEFQGAANFNRATFQQVANFSRVRWQGNADFAQTHWEAAAIFNQSQFAQSLFLSDAVFEQAATFREVQFGQPVNLRGAVIQAQTDFGDASFAPGAYLNVAGLQFNPDRAKILGSPGQIGRAISVPTLQGNETILRNLVRNFRSIEQIDDANQIGYLAQRLRSRQIERSLWGLNLNTASQAQLQQIGFSAKQAEAIALSRAQHPFRSLGDLLKLDSIDLATYVKVRDRVVASEPRSIFGWLGTALNWVGLALLLTLTRYGTSSGLTFGVGLIAVAYFALVFWLVDRVRRLHPQPILPTPTEAAWMLSSTGLLATIGLSIVFRLAESPWLTLACLGTVIIPVPAILLFLLYRGGRFHPKMDVSYFVEEGTLRQLRILIGRLPTIPRYPMFRERYAPLLWDRRWNWLNYLDLSANNLLRFGFNDIRLRDEHLPGLITTLVWYQWAFGLIYTGLLLWTLSRTIPGLNLLIYFK</sequence>
<proteinExistence type="predicted"/>
<evidence type="ECO:0000313" key="2">
    <source>
        <dbReference type="EMBL" id="WOB44472.1"/>
    </source>
</evidence>
<dbReference type="AlphaFoldDB" id="A0AA97BMK1"/>
<dbReference type="Gene3D" id="1.10.150.320">
    <property type="entry name" value="Photosystem II 12 kDa extrinsic protein"/>
    <property type="match status" value="1"/>
</dbReference>
<gene>
    <name evidence="2" type="ORF">HNI00_15915</name>
</gene>
<dbReference type="Gene3D" id="2.160.20.80">
    <property type="entry name" value="E3 ubiquitin-protein ligase SopA"/>
    <property type="match status" value="1"/>
</dbReference>
<dbReference type="EMBL" id="CP053540">
    <property type="protein sequence ID" value="WOB44472.1"/>
    <property type="molecule type" value="Genomic_DNA"/>
</dbReference>
<dbReference type="Pfam" id="PF13576">
    <property type="entry name" value="Pentapeptide_3"/>
    <property type="match status" value="1"/>
</dbReference>
<feature type="transmembrane region" description="Helical" evidence="1">
    <location>
        <begin position="534"/>
        <end position="554"/>
    </location>
</feature>
<dbReference type="InterPro" id="IPR010994">
    <property type="entry name" value="RuvA_2-like"/>
</dbReference>
<keyword evidence="1" id="KW-0472">Membrane</keyword>
<dbReference type="RefSeq" id="WP_316787542.1">
    <property type="nucleotide sequence ID" value="NZ_CP053540.1"/>
</dbReference>
<dbReference type="KEGG" id="tog:HNI00_15915"/>
<keyword evidence="1" id="KW-1133">Transmembrane helix</keyword>
<feature type="transmembrane region" description="Helical" evidence="1">
    <location>
        <begin position="707"/>
        <end position="726"/>
    </location>
</feature>
<name>A0AA97BMK1_9CYAN</name>
<protein>
    <submittedName>
        <fullName evidence="2">Pentapeptide repeat-containing protein</fullName>
    </submittedName>
</protein>
<dbReference type="Pfam" id="PF12836">
    <property type="entry name" value="HHH_3"/>
    <property type="match status" value="1"/>
</dbReference>
<accession>A0AA97BMK1</accession>
<dbReference type="InterPro" id="IPR001646">
    <property type="entry name" value="5peptide_repeat"/>
</dbReference>
<keyword evidence="1" id="KW-0812">Transmembrane</keyword>
<organism evidence="2">
    <name type="scientific">Thermoleptolyngbya oregonensis NK1-22</name>
    <dbReference type="NCBI Taxonomy" id="2547457"/>
    <lineage>
        <taxon>Bacteria</taxon>
        <taxon>Bacillati</taxon>
        <taxon>Cyanobacteriota</taxon>
        <taxon>Cyanophyceae</taxon>
        <taxon>Oculatellales</taxon>
        <taxon>Oculatellaceae</taxon>
        <taxon>Thermoleptolyngbya</taxon>
    </lineage>
</organism>
<feature type="transmembrane region" description="Helical" evidence="1">
    <location>
        <begin position="598"/>
        <end position="620"/>
    </location>
</feature>
<dbReference type="SUPFAM" id="SSF47781">
    <property type="entry name" value="RuvA domain 2-like"/>
    <property type="match status" value="1"/>
</dbReference>
<feature type="transmembrane region" description="Helical" evidence="1">
    <location>
        <begin position="574"/>
        <end position="591"/>
    </location>
</feature>